<organism evidence="1">
    <name type="scientific">Eremomyces bilateralis CBS 781.70</name>
    <dbReference type="NCBI Taxonomy" id="1392243"/>
    <lineage>
        <taxon>Eukaryota</taxon>
        <taxon>Fungi</taxon>
        <taxon>Dikarya</taxon>
        <taxon>Ascomycota</taxon>
        <taxon>Pezizomycotina</taxon>
        <taxon>Dothideomycetes</taxon>
        <taxon>Dothideomycetes incertae sedis</taxon>
        <taxon>Eremomycetales</taxon>
        <taxon>Eremomycetaceae</taxon>
        <taxon>Eremomyces</taxon>
    </lineage>
</organism>
<reference evidence="1 3" key="1">
    <citation type="submission" date="2020-01" db="EMBL/GenBank/DDBJ databases">
        <authorList>
            <consortium name="DOE Joint Genome Institute"/>
            <person name="Haridas S."/>
            <person name="Albert R."/>
            <person name="Binder M."/>
            <person name="Bloem J."/>
            <person name="Labutti K."/>
            <person name="Salamov A."/>
            <person name="Andreopoulos B."/>
            <person name="Baker S.E."/>
            <person name="Barry K."/>
            <person name="Bills G."/>
            <person name="Bluhm B.H."/>
            <person name="Cannon C."/>
            <person name="Castanera R."/>
            <person name="Culley D.E."/>
            <person name="Daum C."/>
            <person name="Ezra D."/>
            <person name="Gonzalez J.B."/>
            <person name="Henrissat B."/>
            <person name="Kuo A."/>
            <person name="Liang C."/>
            <person name="Lipzen A."/>
            <person name="Lutzoni F."/>
            <person name="Magnuson J."/>
            <person name="Mondo S."/>
            <person name="Nolan M."/>
            <person name="Ohm R."/>
            <person name="Pangilinan J."/>
            <person name="Park H.-J."/>
            <person name="Ramirez L."/>
            <person name="Alfaro M."/>
            <person name="Sun H."/>
            <person name="Tritt A."/>
            <person name="Yoshinaga Y."/>
            <person name="Zwiers L.-H."/>
            <person name="Turgeon B.G."/>
            <person name="Goodwin S.B."/>
            <person name="Spatafora J.W."/>
            <person name="Crous P.W."/>
            <person name="Grigoriev I.V."/>
        </authorList>
    </citation>
    <scope>NUCLEOTIDE SEQUENCE</scope>
    <source>
        <strain evidence="1 3">CBS 781.70</strain>
    </source>
</reference>
<dbReference type="Proteomes" id="UP000504638">
    <property type="component" value="Unplaced"/>
</dbReference>
<keyword evidence="2" id="KW-1185">Reference proteome</keyword>
<reference evidence="3" key="2">
    <citation type="submission" date="2020-04" db="EMBL/GenBank/DDBJ databases">
        <authorList>
            <consortium name="NCBI Genome Project"/>
        </authorList>
    </citation>
    <scope>NUCLEOTIDE SEQUENCE</scope>
    <source>
        <strain evidence="3">CBS 781.70</strain>
    </source>
</reference>
<accession>A0A6G1GG58</accession>
<dbReference type="GeneID" id="54418404"/>
<reference evidence="3" key="3">
    <citation type="submission" date="2025-04" db="UniProtKB">
        <authorList>
            <consortium name="RefSeq"/>
        </authorList>
    </citation>
    <scope>IDENTIFICATION</scope>
    <source>
        <strain evidence="3">CBS 781.70</strain>
    </source>
</reference>
<protein>
    <submittedName>
        <fullName evidence="1 3">Uncharacterized protein</fullName>
    </submittedName>
</protein>
<proteinExistence type="predicted"/>
<sequence>MADNQFILSLMPRHYGRREDTSKLPGLRGLASQANLPVSLRTPEPDFRCDIYTKWTMPFQRLLIQKGGEKIVTKILGYAIDTVDVAVLNPSRFMERFPVGIREDGQMFGFGSFVTPALYPQGRCSAFRTPEWLVNAIGVLRLEIKLSVVCKKWRELILTEVDLHQSPTSVVRISSELLHSCTIPNRAIYANPLFPDKPYTSIQIMCSLEDGGCNTCAGDFHAKMDLSQFDCVDFRFAPDGNTAFSVNPACFLQDDHFDTAYRTIKFTLPKCITHDEGAAFKIVGKTSGYFTNQPTTLVFDLNSWIPKKADLMPPALARAVKAFSKNDLKQVKSVVIKFPAKRSARQQFIYNMQRYQRDGPTAKRRDWRMRYLTLINVTTILWEYVRHLGNISPRLVQNCTVVPLPPSPHKTLDEMDQMELSIFRTAKQNRHDQIKDARLHWETLFNLQIPDDENEDAPCTLELMLAELEEWRTENPNSEDCEHIFSKFLSSSVRESYSPCSDSDGDKKGLGSKLCQKYELGPNGQLQELRLVYGDITLMSRTEKTEYDFLKGWQGEPGYPGKVTLTDQLGMIGNEYCHLDMLD</sequence>
<evidence type="ECO:0000313" key="1">
    <source>
        <dbReference type="EMBL" id="KAF1817004.1"/>
    </source>
</evidence>
<evidence type="ECO:0000313" key="3">
    <source>
        <dbReference type="RefSeq" id="XP_033538635.1"/>
    </source>
</evidence>
<dbReference type="RefSeq" id="XP_033538635.1">
    <property type="nucleotide sequence ID" value="XM_033677834.1"/>
</dbReference>
<evidence type="ECO:0000313" key="2">
    <source>
        <dbReference type="Proteomes" id="UP000504638"/>
    </source>
</evidence>
<name>A0A6G1GG58_9PEZI</name>
<gene>
    <name evidence="1 3" type="ORF">P152DRAFT_445159</name>
</gene>
<dbReference type="EMBL" id="ML975149">
    <property type="protein sequence ID" value="KAF1817004.1"/>
    <property type="molecule type" value="Genomic_DNA"/>
</dbReference>
<dbReference type="AlphaFoldDB" id="A0A6G1GG58"/>